<evidence type="ECO:0000313" key="4">
    <source>
        <dbReference type="Proteomes" id="UP000573327"/>
    </source>
</evidence>
<sequence length="76" mass="7783">MPADSAQAPGAGSKAAAEANLGHPVAAEALSPDGRPDSEDDSEPWEVDEVMVLLLAMMLPVLCALAAAFAVRGRRP</sequence>
<protein>
    <submittedName>
        <fullName evidence="3">Uncharacterized protein</fullName>
    </submittedName>
</protein>
<evidence type="ECO:0000256" key="2">
    <source>
        <dbReference type="SAM" id="Phobius"/>
    </source>
</evidence>
<comment type="caution">
    <text evidence="3">The sequence shown here is derived from an EMBL/GenBank/DDBJ whole genome shotgun (WGS) entry which is preliminary data.</text>
</comment>
<gene>
    <name evidence="3" type="ORF">F4556_004736</name>
</gene>
<reference evidence="3 4" key="1">
    <citation type="submission" date="2020-08" db="EMBL/GenBank/DDBJ databases">
        <title>Sequencing the genomes of 1000 actinobacteria strains.</title>
        <authorList>
            <person name="Klenk H.-P."/>
        </authorList>
    </citation>
    <scope>NUCLEOTIDE SEQUENCE [LARGE SCALE GENOMIC DNA]</scope>
    <source>
        <strain evidence="3 4">DSM 44786</strain>
    </source>
</reference>
<dbReference type="RefSeq" id="WP_184919354.1">
    <property type="nucleotide sequence ID" value="NZ_JACHJR010000001.1"/>
</dbReference>
<proteinExistence type="predicted"/>
<keyword evidence="2" id="KW-1133">Transmembrane helix</keyword>
<dbReference type="AlphaFoldDB" id="A0A7W7WJC4"/>
<name>A0A7W7WJC4_9ACTN</name>
<feature type="compositionally biased region" description="Low complexity" evidence="1">
    <location>
        <begin position="1"/>
        <end position="22"/>
    </location>
</feature>
<keyword evidence="4" id="KW-1185">Reference proteome</keyword>
<accession>A0A7W7WJC4</accession>
<feature type="transmembrane region" description="Helical" evidence="2">
    <location>
        <begin position="50"/>
        <end position="71"/>
    </location>
</feature>
<feature type="region of interest" description="Disordered" evidence="1">
    <location>
        <begin position="1"/>
        <end position="44"/>
    </location>
</feature>
<keyword evidence="2" id="KW-0812">Transmembrane</keyword>
<evidence type="ECO:0000313" key="3">
    <source>
        <dbReference type="EMBL" id="MBB4949201.1"/>
    </source>
</evidence>
<evidence type="ECO:0000256" key="1">
    <source>
        <dbReference type="SAM" id="MobiDB-lite"/>
    </source>
</evidence>
<keyword evidence="2" id="KW-0472">Membrane</keyword>
<dbReference type="EMBL" id="JACHJR010000001">
    <property type="protein sequence ID" value="MBB4949201.1"/>
    <property type="molecule type" value="Genomic_DNA"/>
</dbReference>
<organism evidence="3 4">
    <name type="scientific">Kitasatospora gansuensis</name>
    <dbReference type="NCBI Taxonomy" id="258050"/>
    <lineage>
        <taxon>Bacteria</taxon>
        <taxon>Bacillati</taxon>
        <taxon>Actinomycetota</taxon>
        <taxon>Actinomycetes</taxon>
        <taxon>Kitasatosporales</taxon>
        <taxon>Streptomycetaceae</taxon>
        <taxon>Kitasatospora</taxon>
    </lineage>
</organism>
<dbReference type="Proteomes" id="UP000573327">
    <property type="component" value="Unassembled WGS sequence"/>
</dbReference>